<proteinExistence type="predicted"/>
<reference evidence="2 3" key="1">
    <citation type="journal article" date="2010" name="Science">
        <title>Genomic comparison of the ants Camponotus floridanus and Harpegnathos saltator.</title>
        <authorList>
            <person name="Bonasio R."/>
            <person name="Zhang G."/>
            <person name="Ye C."/>
            <person name="Mutti N.S."/>
            <person name="Fang X."/>
            <person name="Qin N."/>
            <person name="Donahue G."/>
            <person name="Yang P."/>
            <person name="Li Q."/>
            <person name="Li C."/>
            <person name="Zhang P."/>
            <person name="Huang Z."/>
            <person name="Berger S.L."/>
            <person name="Reinberg D."/>
            <person name="Wang J."/>
            <person name="Liebig J."/>
        </authorList>
    </citation>
    <scope>NUCLEOTIDE SEQUENCE [LARGE SCALE GENOMIC DNA]</scope>
    <source>
        <strain evidence="3">C129</strain>
    </source>
</reference>
<evidence type="ECO:0000313" key="2">
    <source>
        <dbReference type="EMBL" id="EFN71161.1"/>
    </source>
</evidence>
<keyword evidence="3" id="KW-1185">Reference proteome</keyword>
<dbReference type="Proteomes" id="UP000000311">
    <property type="component" value="Unassembled WGS sequence"/>
</dbReference>
<evidence type="ECO:0000256" key="1">
    <source>
        <dbReference type="SAM" id="MobiDB-lite"/>
    </source>
</evidence>
<gene>
    <name evidence="2" type="ORF">EAG_05398</name>
</gene>
<dbReference type="EMBL" id="GL437072">
    <property type="protein sequence ID" value="EFN71161.1"/>
    <property type="molecule type" value="Genomic_DNA"/>
</dbReference>
<name>E2A5Y0_CAMFO</name>
<sequence length="127" mass="13958">MDARSCNLCIFIIVFENVHRTIRPASLDLAIFLHVTSSPKYSGLVQYEGEAAAANPSHGKAALYDKTKSSDRSRSTRRSIDRAGVREKKSSIVDRVTNSDIGCSDRDELGRAVNKACGSRWKQEAIG</sequence>
<evidence type="ECO:0000313" key="3">
    <source>
        <dbReference type="Proteomes" id="UP000000311"/>
    </source>
</evidence>
<accession>E2A5Y0</accession>
<organism evidence="3">
    <name type="scientific">Camponotus floridanus</name>
    <name type="common">Florida carpenter ant</name>
    <dbReference type="NCBI Taxonomy" id="104421"/>
    <lineage>
        <taxon>Eukaryota</taxon>
        <taxon>Metazoa</taxon>
        <taxon>Ecdysozoa</taxon>
        <taxon>Arthropoda</taxon>
        <taxon>Hexapoda</taxon>
        <taxon>Insecta</taxon>
        <taxon>Pterygota</taxon>
        <taxon>Neoptera</taxon>
        <taxon>Endopterygota</taxon>
        <taxon>Hymenoptera</taxon>
        <taxon>Apocrita</taxon>
        <taxon>Aculeata</taxon>
        <taxon>Formicoidea</taxon>
        <taxon>Formicidae</taxon>
        <taxon>Formicinae</taxon>
        <taxon>Camponotus</taxon>
    </lineage>
</organism>
<feature type="region of interest" description="Disordered" evidence="1">
    <location>
        <begin position="54"/>
        <end position="88"/>
    </location>
</feature>
<dbReference type="AlphaFoldDB" id="E2A5Y0"/>
<feature type="compositionally biased region" description="Basic and acidic residues" evidence="1">
    <location>
        <begin position="63"/>
        <end position="88"/>
    </location>
</feature>
<dbReference type="InParanoid" id="E2A5Y0"/>
<protein>
    <submittedName>
        <fullName evidence="2">Uncharacterized protein</fullName>
    </submittedName>
</protein>